<dbReference type="PANTHER" id="PTHR33050">
    <property type="entry name" value="REVERSE TRANSCRIPTASE DOMAIN-CONTAINING PROTEIN"/>
    <property type="match status" value="1"/>
</dbReference>
<feature type="compositionally biased region" description="Basic and acidic residues" evidence="1">
    <location>
        <begin position="115"/>
        <end position="127"/>
    </location>
</feature>
<organism evidence="2 3">
    <name type="scientific">Microbotryum saponariae</name>
    <dbReference type="NCBI Taxonomy" id="289078"/>
    <lineage>
        <taxon>Eukaryota</taxon>
        <taxon>Fungi</taxon>
        <taxon>Dikarya</taxon>
        <taxon>Basidiomycota</taxon>
        <taxon>Pucciniomycotina</taxon>
        <taxon>Microbotryomycetes</taxon>
        <taxon>Microbotryales</taxon>
        <taxon>Microbotryaceae</taxon>
        <taxon>Microbotryum</taxon>
    </lineage>
</organism>
<dbReference type="PANTHER" id="PTHR33050:SF7">
    <property type="entry name" value="RIBONUCLEASE H"/>
    <property type="match status" value="1"/>
</dbReference>
<name>A0A2X0KQ77_9BASI</name>
<feature type="region of interest" description="Disordered" evidence="1">
    <location>
        <begin position="114"/>
        <end position="147"/>
    </location>
</feature>
<proteinExistence type="predicted"/>
<evidence type="ECO:0000313" key="3">
    <source>
        <dbReference type="Proteomes" id="UP000249723"/>
    </source>
</evidence>
<keyword evidence="3" id="KW-1185">Reference proteome</keyword>
<accession>A0A2X0KQ77</accession>
<sequence length="584" mass="66248">MMMYKIVTPLDAGAFEANIKVLAKVAHVAPYLAAIPKQIREGSDFGIKDPPSERHIAKNAPLTEEQQLVMDGEMERMLDLGYIAGAVQPGRARGRAPGMPPKWKQIENMSYPKAKPIDRTTDPHEANHPSTSGHGPSQRSGSSSRPKLVSIHDDLKSADFPCRWTTLPMLYRKFRELPLTAEVCGWDFADAFYQLPLRWDQRSSVCILWRGLIFVRRVPCFGGRTTPGVFGSVADLTQDLVEWKFPGVSIFKMIDDQKGFTWTRHFVHVGIDWDLDLVTARFTDQKRLRYIDRIDALVKGSCADQKERSEVESVTGSLRYVAYILPTLRTHLNCLYRQQTVYRVRGPKAVSRVRRLDRRMYDQLEYWRRFLSSEGPFSTSFEALPIPSKLALASDACMHGLGIVINGYCAYFALPEGWTDLPPPRHSDSVSITNAEAWGVEALAEAALRMSKDDRHFVLQCDNTGVVLGWRKGHSMNPLLNSSFSNLRSLEETRGVKWSVEYINTKVNPADVVSRQPDRPRQYEPFPCVSTVYLREGLHTDYTSKTLAVQWSSNAFDRYWRQHKKIAIHVLSKAGKLALDSVRA</sequence>
<dbReference type="AlphaFoldDB" id="A0A2X0KQ77"/>
<dbReference type="STRING" id="289078.A0A2X0KQ77"/>
<dbReference type="InterPro" id="IPR052055">
    <property type="entry name" value="Hepadnavirus_pol/RT"/>
</dbReference>
<feature type="compositionally biased region" description="Low complexity" evidence="1">
    <location>
        <begin position="132"/>
        <end position="146"/>
    </location>
</feature>
<dbReference type="InterPro" id="IPR043502">
    <property type="entry name" value="DNA/RNA_pol_sf"/>
</dbReference>
<dbReference type="SUPFAM" id="SSF56672">
    <property type="entry name" value="DNA/RNA polymerases"/>
    <property type="match status" value="1"/>
</dbReference>
<dbReference type="EMBL" id="FMWP01000052">
    <property type="protein sequence ID" value="SCZ94228.1"/>
    <property type="molecule type" value="Genomic_DNA"/>
</dbReference>
<gene>
    <name evidence="2" type="ORF">BZ3500_MVSOF-1268-A1-R1_CHR12-2G03768</name>
</gene>
<evidence type="ECO:0000313" key="2">
    <source>
        <dbReference type="EMBL" id="SCZ94228.1"/>
    </source>
</evidence>
<reference evidence="3" key="1">
    <citation type="submission" date="2016-10" db="EMBL/GenBank/DDBJ databases">
        <authorList>
            <person name="Jeantristanb JTB J.-T."/>
            <person name="Ricardo R."/>
        </authorList>
    </citation>
    <scope>NUCLEOTIDE SEQUENCE [LARGE SCALE GENOMIC DNA]</scope>
</reference>
<evidence type="ECO:0000256" key="1">
    <source>
        <dbReference type="SAM" id="MobiDB-lite"/>
    </source>
</evidence>
<dbReference type="Proteomes" id="UP000249723">
    <property type="component" value="Unassembled WGS sequence"/>
</dbReference>
<protein>
    <submittedName>
        <fullName evidence="2">BZ3500_MvSof-1268-A1-R1_Chr12-2g03768 protein</fullName>
    </submittedName>
</protein>